<comment type="caution">
    <text evidence="6">Lacks conserved residue(s) required for the propagation of feature annotation.</text>
</comment>
<dbReference type="SUPFAM" id="SSF46946">
    <property type="entry name" value="S13-like H2TH domain"/>
    <property type="match status" value="1"/>
</dbReference>
<dbReference type="InterPro" id="IPR015320">
    <property type="entry name" value="TopoVI_B_transducer"/>
</dbReference>
<keyword evidence="4 6" id="KW-0238">DNA-binding</keyword>
<dbReference type="GO" id="GO:0003677">
    <property type="term" value="F:DNA binding"/>
    <property type="evidence" value="ECO:0007669"/>
    <property type="project" value="UniProtKB-UniRule"/>
</dbReference>
<protein>
    <recommendedName>
        <fullName evidence="6">Type 2 DNA topoisomerase 6 subunit B</fullName>
        <ecNumber evidence="6">5.6.2.2</ecNumber>
    </recommendedName>
    <alternativeName>
        <fullName evidence="6">Type II DNA topoisomerase VI subunit B</fullName>
        <shortName evidence="6">TopoVI-B</shortName>
    </alternativeName>
</protein>
<reference evidence="9" key="1">
    <citation type="journal article" date="2014" name="Genome Biol. Evol.">
        <title>Pangenome evidence for extensive interdomain horizontal transfer affecting lineage core and shell genes in uncultured planktonic thaumarchaeota and euryarchaeota.</title>
        <authorList>
            <person name="Deschamps P."/>
            <person name="Zivanovic Y."/>
            <person name="Moreira D."/>
            <person name="Rodriguez-Valera F."/>
            <person name="Lopez-Garcia P."/>
        </authorList>
    </citation>
    <scope>NUCLEOTIDE SEQUENCE</scope>
</reference>
<feature type="domain" description="DNA topoisomerase VI subunit B transducer" evidence="8">
    <location>
        <begin position="315"/>
        <end position="473"/>
    </location>
</feature>
<dbReference type="InterPro" id="IPR036890">
    <property type="entry name" value="HATPase_C_sf"/>
</dbReference>
<dbReference type="Gene3D" id="3.30.230.10">
    <property type="match status" value="1"/>
</dbReference>
<evidence type="ECO:0000256" key="6">
    <source>
        <dbReference type="HAMAP-Rule" id="MF_00322"/>
    </source>
</evidence>
<dbReference type="SUPFAM" id="SSF55874">
    <property type="entry name" value="ATPase domain of HSP90 chaperone/DNA topoisomerase II/histidine kinase"/>
    <property type="match status" value="1"/>
</dbReference>
<sequence length="516" mass="57480">MDLLSKTKTTFSGISPSEFFYRNRDLAGFSNPAKALYTATRELVENSLDACESAEILPNIYVRMTPVIDQLTASEPRTYQLKVSDNGPGIDPEKAPDAFGRVFYGSKYKLRQARGMFGMGGTMAVLYGQITTSKPVIIYTSIDGKKTHKFTLRIDIQKNEPVIIKKEIIEGKGTTGTTVELLLTGDSFRASAKVHDYFLESALVTPYAEISFVDAQGRLLYYPRSTTSLPKPPVETQPHPHGFDFEGMRRLIEDTKDKTLHKLLTNNFHRVGATTSTNFFKSAGIDPSGSPKDLAYESIVKMVDGMHSYESFLPPDSHCLSPLGRDILNAGIMSELSPEFSTIAIRPPSAYSGFPFIVEVGLAYGGNVGGGGVKLFRYANRIPLLYDEGSDIAWQVVKDLAIDKKRAYKIPDNAPLALITHVCSTKVPFKTAGKEFLADRPEIERELKNAVREVLRQLRLHLSRKSSQDAVKRRRDIYSKYLPLIAEFSKDLSGKKTLPNFQPMLKTYLEESEADN</sequence>
<dbReference type="GO" id="GO:0006260">
    <property type="term" value="P:DNA replication"/>
    <property type="evidence" value="ECO:0007669"/>
    <property type="project" value="UniProtKB-UniRule"/>
</dbReference>
<organism evidence="9">
    <name type="scientific">uncultured marine thaumarchaeote KM3_10_C07</name>
    <dbReference type="NCBI Taxonomy" id="1455986"/>
    <lineage>
        <taxon>Archaea</taxon>
        <taxon>Nitrososphaerota</taxon>
        <taxon>environmental samples</taxon>
    </lineage>
</organism>
<evidence type="ECO:0000259" key="7">
    <source>
        <dbReference type="Pfam" id="PF02518"/>
    </source>
</evidence>
<dbReference type="SUPFAM" id="SSF54211">
    <property type="entry name" value="Ribosomal protein S5 domain 2-like"/>
    <property type="match status" value="1"/>
</dbReference>
<dbReference type="EC" id="5.6.2.2" evidence="6"/>
<evidence type="ECO:0000256" key="4">
    <source>
        <dbReference type="ARBA" id="ARBA00023125"/>
    </source>
</evidence>
<dbReference type="PANTHER" id="PTHR48444:SF1">
    <property type="entry name" value="DNA TOPOISOMERASE 6 SUBUNIT B"/>
    <property type="match status" value="1"/>
</dbReference>
<gene>
    <name evidence="6 9" type="primary">top6B</name>
</gene>
<dbReference type="GO" id="GO:0003918">
    <property type="term" value="F:DNA topoisomerase type II (double strand cut, ATP-hydrolyzing) activity"/>
    <property type="evidence" value="ECO:0007669"/>
    <property type="project" value="UniProtKB-UniRule"/>
</dbReference>
<evidence type="ECO:0000256" key="1">
    <source>
        <dbReference type="ARBA" id="ARBA00022741"/>
    </source>
</evidence>
<dbReference type="InterPro" id="IPR010979">
    <property type="entry name" value="Ribosomal_uS13-like_H2TH"/>
</dbReference>
<feature type="binding site" evidence="6">
    <location>
        <position position="46"/>
    </location>
    <ligand>
        <name>ATP</name>
        <dbReference type="ChEBI" id="CHEBI:30616"/>
    </ligand>
</feature>
<dbReference type="Gene3D" id="1.10.8.50">
    <property type="match status" value="1"/>
</dbReference>
<comment type="subunit">
    <text evidence="6">Homodimer. Heterotetramer of two Top6A and two Top6B chains.</text>
</comment>
<dbReference type="HAMAP" id="MF_00322">
    <property type="entry name" value="Top6B"/>
    <property type="match status" value="1"/>
</dbReference>
<evidence type="ECO:0000256" key="2">
    <source>
        <dbReference type="ARBA" id="ARBA00022840"/>
    </source>
</evidence>
<dbReference type="PANTHER" id="PTHR48444">
    <property type="entry name" value="DNA TOPOISOMERASE 6 SUBUNIT B"/>
    <property type="match status" value="1"/>
</dbReference>
<keyword evidence="2 6" id="KW-0067">ATP-binding</keyword>
<evidence type="ECO:0000256" key="3">
    <source>
        <dbReference type="ARBA" id="ARBA00023029"/>
    </source>
</evidence>
<dbReference type="Gene3D" id="3.30.565.10">
    <property type="entry name" value="Histidine kinase-like ATPase, C-terminal domain"/>
    <property type="match status" value="1"/>
</dbReference>
<comment type="similarity">
    <text evidence="6">Belongs to the TOP6B family.</text>
</comment>
<dbReference type="InterPro" id="IPR020568">
    <property type="entry name" value="Ribosomal_Su5_D2-typ_SF"/>
</dbReference>
<evidence type="ECO:0000259" key="8">
    <source>
        <dbReference type="Pfam" id="PF09239"/>
    </source>
</evidence>
<dbReference type="EMBL" id="KF900562">
    <property type="protein sequence ID" value="AIE99386.1"/>
    <property type="molecule type" value="Genomic_DNA"/>
</dbReference>
<accession>A0A075GBL7</accession>
<comment type="function">
    <text evidence="6">Relaxes both positive and negative superturns and exhibits a strong decatenase activity.</text>
</comment>
<comment type="catalytic activity">
    <reaction evidence="6">
        <text>ATP-dependent breakage, passage and rejoining of double-stranded DNA.</text>
        <dbReference type="EC" id="5.6.2.2"/>
    </reaction>
</comment>
<evidence type="ECO:0000313" key="9">
    <source>
        <dbReference type="EMBL" id="AIE99386.1"/>
    </source>
</evidence>
<dbReference type="InterPro" id="IPR003594">
    <property type="entry name" value="HATPase_dom"/>
</dbReference>
<proteinExistence type="inferred from homology"/>
<dbReference type="Pfam" id="PF02518">
    <property type="entry name" value="HATPase_c"/>
    <property type="match status" value="1"/>
</dbReference>
<feature type="binding site" evidence="6">
    <location>
        <position position="85"/>
    </location>
    <ligand>
        <name>ATP</name>
        <dbReference type="ChEBI" id="CHEBI:30616"/>
    </ligand>
</feature>
<keyword evidence="3 6" id="KW-0799">Topoisomerase</keyword>
<dbReference type="NCBIfam" id="NF003218">
    <property type="entry name" value="PRK04184.1"/>
    <property type="match status" value="1"/>
</dbReference>
<dbReference type="InterPro" id="IPR014721">
    <property type="entry name" value="Ribsml_uS5_D2-typ_fold_subgr"/>
</dbReference>
<dbReference type="NCBIfam" id="TIGR01052">
    <property type="entry name" value="top6b"/>
    <property type="match status" value="1"/>
</dbReference>
<keyword evidence="1 6" id="KW-0547">Nucleotide-binding</keyword>
<dbReference type="AlphaFoldDB" id="A0A075GBL7"/>
<dbReference type="GO" id="GO:0005524">
    <property type="term" value="F:ATP binding"/>
    <property type="evidence" value="ECO:0007669"/>
    <property type="project" value="UniProtKB-UniRule"/>
</dbReference>
<feature type="binding site" evidence="6">
    <location>
        <position position="434"/>
    </location>
    <ligand>
        <name>ATP</name>
        <dbReference type="ChEBI" id="CHEBI:30616"/>
    </ligand>
</feature>
<dbReference type="Pfam" id="PF09239">
    <property type="entry name" value="Topo-VIb_trans"/>
    <property type="match status" value="1"/>
</dbReference>
<keyword evidence="5 6" id="KW-0413">Isomerase</keyword>
<evidence type="ECO:0000256" key="5">
    <source>
        <dbReference type="ARBA" id="ARBA00023235"/>
    </source>
</evidence>
<name>A0A075GBL7_9ARCH</name>
<feature type="domain" description="Histidine kinase/HSP90-like ATPase" evidence="7">
    <location>
        <begin position="34"/>
        <end position="155"/>
    </location>
</feature>
<dbReference type="CDD" id="cd00823">
    <property type="entry name" value="TopoIIB_Trans"/>
    <property type="match status" value="1"/>
</dbReference>
<feature type="binding site" evidence="6">
    <location>
        <begin position="106"/>
        <end position="107"/>
    </location>
    <ligand>
        <name>ATP</name>
        <dbReference type="ChEBI" id="CHEBI:30616"/>
    </ligand>
</feature>
<dbReference type="GO" id="GO:0006265">
    <property type="term" value="P:DNA topological change"/>
    <property type="evidence" value="ECO:0007669"/>
    <property type="project" value="UniProtKB-UniRule"/>
</dbReference>
<dbReference type="InterPro" id="IPR005734">
    <property type="entry name" value="TopoVI_B"/>
</dbReference>